<evidence type="ECO:0000256" key="1">
    <source>
        <dbReference type="SAM" id="SignalP"/>
    </source>
</evidence>
<evidence type="ECO:0000313" key="2">
    <source>
        <dbReference type="EMBL" id="TWI97211.1"/>
    </source>
</evidence>
<sequence length="422" mass="47592">MHFFNRLFLFFFALPLFSLAQSNYKPGYVVTTQGDTVRGYINYKQWDQNPTKITFKANLESGDTKTFSVKNSSAFAVSGYENYRSYTVSVSQDLIDIEKVKQQLDTTTIADTVFLRICTTGKYLTVFSYTDKIKDHFYYLEAGATQPVELGYHAYMNEENSGIQYVTTYRLQLGNLVRKLNTNSTDKIIREVFIADYKEADLIKIAEDINGPSSLKFSQPSLGGTRWFVGVGAAVNQLKFDGTGNPFPNSTSSNSISPKITAGLDFFANKNVQRFFIRLEYSFQMNKYKISSNDNSGFVPSNNTFNFTQYNNSLTPQIILNLYNKESVKVFIGAGVSVNLSAYNHYQTVTTFPGTFEPAIYNNKYPELSGFWASFPLSAGVSFSKKIEVNFHYIPASSLTNYNSFSGAVTSYQFGINYLFGK</sequence>
<reference evidence="2 3" key="1">
    <citation type="submission" date="2019-07" db="EMBL/GenBank/DDBJ databases">
        <title>Genomic Encyclopedia of Archaeal and Bacterial Type Strains, Phase II (KMG-II): from individual species to whole genera.</title>
        <authorList>
            <person name="Goeker M."/>
        </authorList>
    </citation>
    <scope>NUCLEOTIDE SEQUENCE [LARGE SCALE GENOMIC DNA]</scope>
    <source>
        <strain evidence="2 3">ATCC BAA-1854</strain>
    </source>
</reference>
<proteinExistence type="predicted"/>
<accession>A0A562TUB9</accession>
<feature type="chain" id="PRO_5021933997" evidence="1">
    <location>
        <begin position="21"/>
        <end position="422"/>
    </location>
</feature>
<dbReference type="EMBL" id="VLLI01000011">
    <property type="protein sequence ID" value="TWI97211.1"/>
    <property type="molecule type" value="Genomic_DNA"/>
</dbReference>
<comment type="caution">
    <text evidence="2">The sequence shown here is derived from an EMBL/GenBank/DDBJ whole genome shotgun (WGS) entry which is preliminary data.</text>
</comment>
<feature type="signal peptide" evidence="1">
    <location>
        <begin position="1"/>
        <end position="20"/>
    </location>
</feature>
<keyword evidence="3" id="KW-1185">Reference proteome</keyword>
<gene>
    <name evidence="2" type="ORF">JN11_03672</name>
</gene>
<evidence type="ECO:0000313" key="3">
    <source>
        <dbReference type="Proteomes" id="UP000317010"/>
    </source>
</evidence>
<dbReference type="AlphaFoldDB" id="A0A562TUB9"/>
<protein>
    <submittedName>
        <fullName evidence="2">Outer membrane protein with beta-barrel domain</fullName>
    </submittedName>
</protein>
<dbReference type="RefSeq" id="WP_144914792.1">
    <property type="nucleotide sequence ID" value="NZ_VLLI01000011.1"/>
</dbReference>
<organism evidence="2 3">
    <name type="scientific">Mucilaginibacter frigoritolerans</name>
    <dbReference type="NCBI Taxonomy" id="652788"/>
    <lineage>
        <taxon>Bacteria</taxon>
        <taxon>Pseudomonadati</taxon>
        <taxon>Bacteroidota</taxon>
        <taxon>Sphingobacteriia</taxon>
        <taxon>Sphingobacteriales</taxon>
        <taxon>Sphingobacteriaceae</taxon>
        <taxon>Mucilaginibacter</taxon>
    </lineage>
</organism>
<dbReference type="Proteomes" id="UP000317010">
    <property type="component" value="Unassembled WGS sequence"/>
</dbReference>
<dbReference type="OrthoDB" id="677565at2"/>
<keyword evidence="1" id="KW-0732">Signal</keyword>
<name>A0A562TUB9_9SPHI</name>